<feature type="active site" evidence="5">
    <location>
        <position position="231"/>
    </location>
</feature>
<dbReference type="OrthoDB" id="48041at2759"/>
<dbReference type="GO" id="GO:0000214">
    <property type="term" value="C:tRNA-intron endonuclease complex"/>
    <property type="evidence" value="ECO:0007669"/>
    <property type="project" value="UniProtKB-UniRule"/>
</dbReference>
<gene>
    <name evidence="8" type="ORF">CLIB1423_18S01508</name>
</gene>
<feature type="active site" evidence="5">
    <location>
        <position position="203"/>
    </location>
</feature>
<dbReference type="Pfam" id="PF01974">
    <property type="entry name" value="tRNA_int_endo"/>
    <property type="match status" value="1"/>
</dbReference>
<dbReference type="PANTHER" id="PTHR13070:SF0">
    <property type="entry name" value="TRNA-SPLICING ENDONUCLEASE SUBUNIT SEN34"/>
    <property type="match status" value="1"/>
</dbReference>
<dbReference type="InterPro" id="IPR016690">
    <property type="entry name" value="TSEN34"/>
</dbReference>
<dbReference type="PANTHER" id="PTHR13070">
    <property type="entry name" value="TRNA-SPLICING ENDONUCLEASE SUBUNIT SEN34-RELATED"/>
    <property type="match status" value="1"/>
</dbReference>
<reference evidence="8" key="1">
    <citation type="submission" date="2022-03" db="EMBL/GenBank/DDBJ databases">
        <authorList>
            <person name="Legras J.-L."/>
            <person name="Devillers H."/>
            <person name="Grondin C."/>
        </authorList>
    </citation>
    <scope>NUCLEOTIDE SEQUENCE</scope>
    <source>
        <strain evidence="8">CLIB 1423</strain>
    </source>
</reference>
<keyword evidence="8" id="KW-0378">Hydrolase</keyword>
<comment type="caution">
    <text evidence="8">The sequence shown here is derived from an EMBL/GenBank/DDBJ whole genome shotgun (WGS) entry which is preliminary data.</text>
</comment>
<keyword evidence="8" id="KW-0540">Nuclease</keyword>
<keyword evidence="3 4" id="KW-0456">Lyase</keyword>
<dbReference type="InterPro" id="IPR006676">
    <property type="entry name" value="tRNA_splic"/>
</dbReference>
<dbReference type="InterPro" id="IPR059049">
    <property type="entry name" value="TSEN34_N"/>
</dbReference>
<keyword evidence="9" id="KW-1185">Reference proteome</keyword>
<proteinExistence type="inferred from homology"/>
<evidence type="ECO:0000259" key="7">
    <source>
        <dbReference type="Pfam" id="PF26577"/>
    </source>
</evidence>
<evidence type="ECO:0000259" key="6">
    <source>
        <dbReference type="Pfam" id="PF01974"/>
    </source>
</evidence>
<evidence type="ECO:0000256" key="4">
    <source>
        <dbReference type="PIRNR" id="PIRNR017250"/>
    </source>
</evidence>
<evidence type="ECO:0000256" key="2">
    <source>
        <dbReference type="ARBA" id="ARBA00022694"/>
    </source>
</evidence>
<evidence type="ECO:0000256" key="3">
    <source>
        <dbReference type="ARBA" id="ARBA00023239"/>
    </source>
</evidence>
<dbReference type="InterPro" id="IPR011856">
    <property type="entry name" value="tRNA_endonuc-like_dom_sf"/>
</dbReference>
<dbReference type="AlphaFoldDB" id="A0A9P0W069"/>
<dbReference type="Gene3D" id="3.40.1350.10">
    <property type="match status" value="1"/>
</dbReference>
<sequence>MEKVFLPVVGDKVLIFELEDVKKLRHLGIVGVLSGTLSAAPQQNVFLGLPLQLSLEDVIWLVTNEHGILIDSAKYHEVEAAMLNQADWNSSQRICVHDPKQDEELLKKLAKMNLSDDKLILKKKQLQENKVENFIIIPNVTPLPNIDSYTIPLDKFLSLSNHHELISNYQVYRSVKDQGFFILPGIRFGGKYIGYPNDPLRYHAHFIINQATDFKLIDLVAGGRLATGVKKVWVIVGEHSTPDSPKKVEGKKRDAVEVDVDQTEPQPDIVDQLTKESKLKSFSIEWAGFG</sequence>
<keyword evidence="2 4" id="KW-0819">tRNA processing</keyword>
<dbReference type="EC" id="4.6.1.16" evidence="4"/>
<feature type="domain" description="tRNA intron endonuclease catalytic" evidence="6">
    <location>
        <begin position="166"/>
        <end position="239"/>
    </location>
</feature>
<dbReference type="GO" id="GO:0000213">
    <property type="term" value="F:tRNA-intron lyase activity"/>
    <property type="evidence" value="ECO:0007669"/>
    <property type="project" value="UniProtKB-UniRule"/>
</dbReference>
<dbReference type="GO" id="GO:0000379">
    <property type="term" value="P:tRNA-type intron splice site recognition and cleavage"/>
    <property type="evidence" value="ECO:0007669"/>
    <property type="project" value="UniProtKB-UniRule"/>
</dbReference>
<comment type="similarity">
    <text evidence="1 4">Belongs to the tRNA-intron endonuclease family.</text>
</comment>
<dbReference type="NCBIfam" id="TIGR00324">
    <property type="entry name" value="endA"/>
    <property type="match status" value="1"/>
</dbReference>
<dbReference type="InterPro" id="IPR006677">
    <property type="entry name" value="tRNA_intron_Endonuc_cat-like"/>
</dbReference>
<accession>A0A9P0W069</accession>
<dbReference type="EMBL" id="CAKXYY010000018">
    <property type="protein sequence ID" value="CAH2354690.1"/>
    <property type="molecule type" value="Genomic_DNA"/>
</dbReference>
<evidence type="ECO:0000313" key="9">
    <source>
        <dbReference type="Proteomes" id="UP000837801"/>
    </source>
</evidence>
<dbReference type="SUPFAM" id="SSF53032">
    <property type="entry name" value="tRNA-intron endonuclease catalytic domain-like"/>
    <property type="match status" value="1"/>
</dbReference>
<evidence type="ECO:0000256" key="5">
    <source>
        <dbReference type="PIRSR" id="PIRSR017250-50"/>
    </source>
</evidence>
<dbReference type="PIRSF" id="PIRSF017250">
    <property type="entry name" value="tRNA_splic_SEN34"/>
    <property type="match status" value="1"/>
</dbReference>
<dbReference type="InterPro" id="IPR036167">
    <property type="entry name" value="tRNA_intron_Endo_cat-like_sf"/>
</dbReference>
<name>A0A9P0W069_9ASCO</name>
<dbReference type="GO" id="GO:0003676">
    <property type="term" value="F:nucleic acid binding"/>
    <property type="evidence" value="ECO:0007669"/>
    <property type="project" value="InterPro"/>
</dbReference>
<feature type="domain" description="TSEN34 N-terminal" evidence="7">
    <location>
        <begin position="8"/>
        <end position="71"/>
    </location>
</feature>
<dbReference type="CDD" id="cd22363">
    <property type="entry name" value="tRNA-intron_lyase_C"/>
    <property type="match status" value="1"/>
</dbReference>
<organism evidence="8 9">
    <name type="scientific">[Candida] railenensis</name>
    <dbReference type="NCBI Taxonomy" id="45579"/>
    <lineage>
        <taxon>Eukaryota</taxon>
        <taxon>Fungi</taxon>
        <taxon>Dikarya</taxon>
        <taxon>Ascomycota</taxon>
        <taxon>Saccharomycotina</taxon>
        <taxon>Pichiomycetes</taxon>
        <taxon>Debaryomycetaceae</taxon>
        <taxon>Kurtzmaniella</taxon>
    </lineage>
</organism>
<feature type="active site" evidence="5">
    <location>
        <position position="195"/>
    </location>
</feature>
<protein>
    <recommendedName>
        <fullName evidence="4">tRNA-splicing endonuclease subunit Sen34</fullName>
        <ecNumber evidence="4">4.6.1.16</ecNumber>
    </recommendedName>
</protein>
<comment type="function">
    <text evidence="4">Constitutes one of the two catalytic subunit of the tRNA-splicing endonuclease complex, a complex responsible for identification and cleavage of the splice sites in pre-tRNA. It cleaves pre-tRNA at the 5'- and 3'-splice sites to release the intron. The products are an intron and two tRNA half-molecules bearing 2',3'-cyclic phosphate and 5'-OH termini. There are no conserved sequences at the splice sites, but the intron is invariably located at the same site in the gene, placing the splice sites an invariant distance from the constant structural features of the tRNA body.</text>
</comment>
<dbReference type="Proteomes" id="UP000837801">
    <property type="component" value="Unassembled WGS sequence"/>
</dbReference>
<dbReference type="Pfam" id="PF26577">
    <property type="entry name" value="TSEN34_N"/>
    <property type="match status" value="1"/>
</dbReference>
<keyword evidence="8" id="KW-0255">Endonuclease</keyword>
<evidence type="ECO:0000256" key="1">
    <source>
        <dbReference type="ARBA" id="ARBA00008078"/>
    </source>
</evidence>
<evidence type="ECO:0000313" key="8">
    <source>
        <dbReference type="EMBL" id="CAH2354690.1"/>
    </source>
</evidence>